<protein>
    <submittedName>
        <fullName evidence="1">Uncharacterized protein</fullName>
    </submittedName>
</protein>
<gene>
    <name evidence="1" type="ORF">SEVIR_8G086800v2</name>
</gene>
<dbReference type="Proteomes" id="UP000298652">
    <property type="component" value="Chromosome 8"/>
</dbReference>
<sequence>MRVATGASLPPQKTFFAFHILPHPLLSCCCCGGCRQRQTPLGWWCPDPASANLNSAPPRLFGVSLSGSGGASRGRMPRSTPVRVAAATVAGWRRRPLLG</sequence>
<keyword evidence="2" id="KW-1185">Reference proteome</keyword>
<name>A0A4U6TDB7_SETVI</name>
<evidence type="ECO:0000313" key="2">
    <source>
        <dbReference type="Proteomes" id="UP000298652"/>
    </source>
</evidence>
<dbReference type="EMBL" id="CM016559">
    <property type="protein sequence ID" value="TKW00101.1"/>
    <property type="molecule type" value="Genomic_DNA"/>
</dbReference>
<dbReference type="Gramene" id="TKW00101">
    <property type="protein sequence ID" value="TKW00101"/>
    <property type="gene ID" value="SEVIR_8G086800v2"/>
</dbReference>
<evidence type="ECO:0000313" key="1">
    <source>
        <dbReference type="EMBL" id="TKW00101.1"/>
    </source>
</evidence>
<organism evidence="1 2">
    <name type="scientific">Setaria viridis</name>
    <name type="common">Green bristlegrass</name>
    <name type="synonym">Setaria italica subsp. viridis</name>
    <dbReference type="NCBI Taxonomy" id="4556"/>
    <lineage>
        <taxon>Eukaryota</taxon>
        <taxon>Viridiplantae</taxon>
        <taxon>Streptophyta</taxon>
        <taxon>Embryophyta</taxon>
        <taxon>Tracheophyta</taxon>
        <taxon>Spermatophyta</taxon>
        <taxon>Magnoliopsida</taxon>
        <taxon>Liliopsida</taxon>
        <taxon>Poales</taxon>
        <taxon>Poaceae</taxon>
        <taxon>PACMAD clade</taxon>
        <taxon>Panicoideae</taxon>
        <taxon>Panicodae</taxon>
        <taxon>Paniceae</taxon>
        <taxon>Cenchrinae</taxon>
        <taxon>Setaria</taxon>
    </lineage>
</organism>
<accession>A0A4U6TDB7</accession>
<reference evidence="1" key="1">
    <citation type="submission" date="2019-03" db="EMBL/GenBank/DDBJ databases">
        <title>WGS assembly of Setaria viridis.</title>
        <authorList>
            <person name="Huang P."/>
            <person name="Jenkins J."/>
            <person name="Grimwood J."/>
            <person name="Barry K."/>
            <person name="Healey A."/>
            <person name="Mamidi S."/>
            <person name="Sreedasyam A."/>
            <person name="Shu S."/>
            <person name="Feldman M."/>
            <person name="Wu J."/>
            <person name="Yu Y."/>
            <person name="Chen C."/>
            <person name="Johnson J."/>
            <person name="Rokhsar D."/>
            <person name="Baxter I."/>
            <person name="Schmutz J."/>
            <person name="Brutnell T."/>
            <person name="Kellogg E."/>
        </authorList>
    </citation>
    <scope>NUCLEOTIDE SEQUENCE [LARGE SCALE GENOMIC DNA]</scope>
</reference>
<dbReference type="AlphaFoldDB" id="A0A4U6TDB7"/>
<proteinExistence type="predicted"/>